<sequence>MAADECQGRRQVGKLLLGSATHQHSQTKQFPKSTHVLSVVLSAQRGKTHRIGFRVLLLSEPSAY</sequence>
<reference evidence="1" key="2">
    <citation type="journal article" date="2015" name="Fish Shellfish Immunol.">
        <title>Early steps in the European eel (Anguilla anguilla)-Vibrio vulnificus interaction in the gills: Role of the RtxA13 toxin.</title>
        <authorList>
            <person name="Callol A."/>
            <person name="Pajuelo D."/>
            <person name="Ebbesson L."/>
            <person name="Teles M."/>
            <person name="MacKenzie S."/>
            <person name="Amaro C."/>
        </authorList>
    </citation>
    <scope>NUCLEOTIDE SEQUENCE</scope>
</reference>
<name>A0A0E9Q4R1_ANGAN</name>
<dbReference type="EMBL" id="GBXM01097262">
    <property type="protein sequence ID" value="JAH11315.1"/>
    <property type="molecule type" value="Transcribed_RNA"/>
</dbReference>
<evidence type="ECO:0000313" key="1">
    <source>
        <dbReference type="EMBL" id="JAH11315.1"/>
    </source>
</evidence>
<proteinExistence type="predicted"/>
<dbReference type="AlphaFoldDB" id="A0A0E9Q4R1"/>
<reference evidence="1" key="1">
    <citation type="submission" date="2014-11" db="EMBL/GenBank/DDBJ databases">
        <authorList>
            <person name="Amaro Gonzalez C."/>
        </authorList>
    </citation>
    <scope>NUCLEOTIDE SEQUENCE</scope>
</reference>
<organism evidence="1">
    <name type="scientific">Anguilla anguilla</name>
    <name type="common">European freshwater eel</name>
    <name type="synonym">Muraena anguilla</name>
    <dbReference type="NCBI Taxonomy" id="7936"/>
    <lineage>
        <taxon>Eukaryota</taxon>
        <taxon>Metazoa</taxon>
        <taxon>Chordata</taxon>
        <taxon>Craniata</taxon>
        <taxon>Vertebrata</taxon>
        <taxon>Euteleostomi</taxon>
        <taxon>Actinopterygii</taxon>
        <taxon>Neopterygii</taxon>
        <taxon>Teleostei</taxon>
        <taxon>Anguilliformes</taxon>
        <taxon>Anguillidae</taxon>
        <taxon>Anguilla</taxon>
    </lineage>
</organism>
<protein>
    <submittedName>
        <fullName evidence="1">Uncharacterized protein</fullName>
    </submittedName>
</protein>
<accession>A0A0E9Q4R1</accession>